<dbReference type="Gene3D" id="3.40.50.10860">
    <property type="entry name" value="Leucine Dehydrogenase, chain A, domain 1"/>
    <property type="match status" value="1"/>
</dbReference>
<evidence type="ECO:0000256" key="2">
    <source>
        <dbReference type="ARBA" id="ARBA00023002"/>
    </source>
</evidence>
<dbReference type="PANTHER" id="PTHR21089">
    <property type="entry name" value="SHIKIMATE DEHYDROGENASE"/>
    <property type="match status" value="1"/>
</dbReference>
<dbReference type="Proteomes" id="UP001180481">
    <property type="component" value="Chromosome"/>
</dbReference>
<evidence type="ECO:0000259" key="4">
    <source>
        <dbReference type="Pfam" id="PF08501"/>
    </source>
</evidence>
<dbReference type="InterPro" id="IPR022893">
    <property type="entry name" value="Shikimate_DH_fam"/>
</dbReference>
<keyword evidence="2" id="KW-0560">Oxidoreductase</keyword>
<dbReference type="InterPro" id="IPR013708">
    <property type="entry name" value="Shikimate_DH-bd_N"/>
</dbReference>
<name>A0ABY9R8G2_9FLAO</name>
<dbReference type="Pfam" id="PF08501">
    <property type="entry name" value="Shikimate_dh_N"/>
    <property type="match status" value="1"/>
</dbReference>
<dbReference type="PANTHER" id="PTHR21089:SF1">
    <property type="entry name" value="BIFUNCTIONAL 3-DEHYDROQUINATE DEHYDRATASE_SHIKIMATE DEHYDROGENASE, CHLOROPLASTIC"/>
    <property type="match status" value="1"/>
</dbReference>
<dbReference type="RefSeq" id="WP_309531429.1">
    <property type="nucleotide sequence ID" value="NZ_CP133721.1"/>
</dbReference>
<reference evidence="5" key="1">
    <citation type="submission" date="2023-09" db="EMBL/GenBank/DDBJ databases">
        <title>Flavobacterium sp. 20NA77.7 isolated from freshwater.</title>
        <authorList>
            <person name="Le V."/>
            <person name="Ko S.-R."/>
            <person name="Ahn C.-Y."/>
            <person name="Oh H.-M."/>
        </authorList>
    </citation>
    <scope>NUCLEOTIDE SEQUENCE</scope>
    <source>
        <strain evidence="5">20NA77.7</strain>
    </source>
</reference>
<keyword evidence="3" id="KW-0057">Aromatic amino acid biosynthesis</keyword>
<protein>
    <submittedName>
        <fullName evidence="5">Shikimate dehydrogenase</fullName>
    </submittedName>
</protein>
<gene>
    <name evidence="5" type="ORF">RF683_05975</name>
</gene>
<evidence type="ECO:0000256" key="3">
    <source>
        <dbReference type="ARBA" id="ARBA00023141"/>
    </source>
</evidence>
<feature type="domain" description="Shikimate dehydrogenase substrate binding N-terminal" evidence="4">
    <location>
        <begin position="13"/>
        <end position="95"/>
    </location>
</feature>
<sequence>MSKKVKKQRQFGLIAKESSHSFSKKYFTEKFTQNFFENCDYENYDLLTIDKFPELLATTKGLVGLNVTIPYKEAIIPFLDKIDKKAQKIGAVNCVTISKNKKTKGYNTDYYGFKKALKPLLKKHHKRALILGTGGASKAVAFALRKLAIEYDFVSRNPNEFQFGYNELDATVFTDYQIIINTTPLGTFPNMKECPLLPYELFTDQHIAFDLVYNPEQTYFLKQAKAQGAKIKNGYDMLVFQAEKAWKIWNK</sequence>
<keyword evidence="3" id="KW-0028">Amino-acid biosynthesis</keyword>
<dbReference type="Gene3D" id="3.40.50.720">
    <property type="entry name" value="NAD(P)-binding Rossmann-like Domain"/>
    <property type="match status" value="1"/>
</dbReference>
<evidence type="ECO:0000256" key="1">
    <source>
        <dbReference type="ARBA" id="ARBA00004871"/>
    </source>
</evidence>
<dbReference type="InterPro" id="IPR036291">
    <property type="entry name" value="NAD(P)-bd_dom_sf"/>
</dbReference>
<organism evidence="5 6">
    <name type="scientific">Flavobacterium nakdongensis</name>
    <dbReference type="NCBI Taxonomy" id="3073563"/>
    <lineage>
        <taxon>Bacteria</taxon>
        <taxon>Pseudomonadati</taxon>
        <taxon>Bacteroidota</taxon>
        <taxon>Flavobacteriia</taxon>
        <taxon>Flavobacteriales</taxon>
        <taxon>Flavobacteriaceae</taxon>
        <taxon>Flavobacterium</taxon>
    </lineage>
</organism>
<evidence type="ECO:0000313" key="6">
    <source>
        <dbReference type="Proteomes" id="UP001180481"/>
    </source>
</evidence>
<keyword evidence="6" id="KW-1185">Reference proteome</keyword>
<dbReference type="SUPFAM" id="SSF53223">
    <property type="entry name" value="Aminoacid dehydrogenase-like, N-terminal domain"/>
    <property type="match status" value="1"/>
</dbReference>
<comment type="pathway">
    <text evidence="1">Metabolic intermediate biosynthesis; chorismate biosynthesis; chorismate from D-erythrose 4-phosphate and phosphoenolpyruvate: step 4/7.</text>
</comment>
<evidence type="ECO:0000313" key="5">
    <source>
        <dbReference type="EMBL" id="WMW77044.1"/>
    </source>
</evidence>
<dbReference type="SUPFAM" id="SSF51735">
    <property type="entry name" value="NAD(P)-binding Rossmann-fold domains"/>
    <property type="match status" value="1"/>
</dbReference>
<proteinExistence type="predicted"/>
<accession>A0ABY9R8G2</accession>
<dbReference type="EMBL" id="CP133721">
    <property type="protein sequence ID" value="WMW77044.1"/>
    <property type="molecule type" value="Genomic_DNA"/>
</dbReference>
<dbReference type="CDD" id="cd01065">
    <property type="entry name" value="NAD_bind_Shikimate_DH"/>
    <property type="match status" value="1"/>
</dbReference>
<dbReference type="InterPro" id="IPR046346">
    <property type="entry name" value="Aminoacid_DH-like_N_sf"/>
</dbReference>